<keyword evidence="2" id="KW-1185">Reference proteome</keyword>
<dbReference type="AlphaFoldDB" id="A0A507C1Z1"/>
<evidence type="ECO:0000313" key="2">
    <source>
        <dbReference type="Proteomes" id="UP000319731"/>
    </source>
</evidence>
<evidence type="ECO:0000313" key="1">
    <source>
        <dbReference type="EMBL" id="TPX35540.1"/>
    </source>
</evidence>
<evidence type="ECO:0008006" key="3">
    <source>
        <dbReference type="Google" id="ProtNLM"/>
    </source>
</evidence>
<dbReference type="OrthoDB" id="4136894at2759"/>
<dbReference type="EMBL" id="QEAO01000008">
    <property type="protein sequence ID" value="TPX35540.1"/>
    <property type="molecule type" value="Genomic_DNA"/>
</dbReference>
<dbReference type="RefSeq" id="XP_031026013.1">
    <property type="nucleotide sequence ID" value="XM_031167957.1"/>
</dbReference>
<comment type="caution">
    <text evidence="1">The sequence shown here is derived from an EMBL/GenBank/DDBJ whole genome shotgun (WGS) entry which is preliminary data.</text>
</comment>
<organism evidence="1 2">
    <name type="scientific">Synchytrium microbalum</name>
    <dbReference type="NCBI Taxonomy" id="1806994"/>
    <lineage>
        <taxon>Eukaryota</taxon>
        <taxon>Fungi</taxon>
        <taxon>Fungi incertae sedis</taxon>
        <taxon>Chytridiomycota</taxon>
        <taxon>Chytridiomycota incertae sedis</taxon>
        <taxon>Chytridiomycetes</taxon>
        <taxon>Synchytriales</taxon>
        <taxon>Synchytriaceae</taxon>
        <taxon>Synchytrium</taxon>
    </lineage>
</organism>
<name>A0A507C1Z1_9FUNG</name>
<proteinExistence type="predicted"/>
<accession>A0A507C1Z1</accession>
<protein>
    <recommendedName>
        <fullName evidence="3">Ribosomal protein/NADH dehydrogenase domain-containing protein</fullName>
    </recommendedName>
</protein>
<dbReference type="Gene3D" id="3.40.30.10">
    <property type="entry name" value="Glutaredoxin"/>
    <property type="match status" value="1"/>
</dbReference>
<dbReference type="Proteomes" id="UP000319731">
    <property type="component" value="Unassembled WGS sequence"/>
</dbReference>
<reference evidence="1 2" key="1">
    <citation type="journal article" date="2019" name="Sci. Rep.">
        <title>Comparative genomics of chytrid fungi reveal insights into the obligate biotrophic and pathogenic lifestyle of Synchytrium endobioticum.</title>
        <authorList>
            <person name="van de Vossenberg B.T.L.H."/>
            <person name="Warris S."/>
            <person name="Nguyen H.D.T."/>
            <person name="van Gent-Pelzer M.P.E."/>
            <person name="Joly D.L."/>
            <person name="van de Geest H.C."/>
            <person name="Bonants P.J.M."/>
            <person name="Smith D.S."/>
            <person name="Levesque C.A."/>
            <person name="van der Lee T.A.J."/>
        </authorList>
    </citation>
    <scope>NUCLEOTIDE SEQUENCE [LARGE SCALE GENOMIC DNA]</scope>
    <source>
        <strain evidence="1 2">JEL517</strain>
    </source>
</reference>
<gene>
    <name evidence="1" type="ORF">SmJEL517_g02029</name>
</gene>
<sequence>MQSRARPLLTGFPLPRTFLDSLYACKENPKCIINVNLDDKVKVPTIQLVYRDKKQISIDSSTLSAAEIVKDIRTHSRKLQMAEDISAS</sequence>
<dbReference type="GeneID" id="42003254"/>